<dbReference type="PANTHER" id="PTHR33841">
    <property type="entry name" value="DNA METHYLTRANSFERASE YEEA-RELATED"/>
    <property type="match status" value="1"/>
</dbReference>
<evidence type="ECO:0000259" key="7">
    <source>
        <dbReference type="Pfam" id="PF22837"/>
    </source>
</evidence>
<feature type="domain" description="Type II methyltransferase M.TaqI-like" evidence="6">
    <location>
        <begin position="49"/>
        <end position="185"/>
    </location>
</feature>
<dbReference type="GO" id="GO:0006304">
    <property type="term" value="P:DNA modification"/>
    <property type="evidence" value="ECO:0007669"/>
    <property type="project" value="InterPro"/>
</dbReference>
<dbReference type="GO" id="GO:0003676">
    <property type="term" value="F:nucleic acid binding"/>
    <property type="evidence" value="ECO:0007669"/>
    <property type="project" value="InterPro"/>
</dbReference>
<evidence type="ECO:0000256" key="2">
    <source>
        <dbReference type="ARBA" id="ARBA00022603"/>
    </source>
</evidence>
<keyword evidence="3" id="KW-0808">Transferase</keyword>
<evidence type="ECO:0000259" key="6">
    <source>
        <dbReference type="Pfam" id="PF07669"/>
    </source>
</evidence>
<organism evidence="8 9">
    <name type="scientific">Enterococcus aquimarinus</name>
    <dbReference type="NCBI Taxonomy" id="328396"/>
    <lineage>
        <taxon>Bacteria</taxon>
        <taxon>Bacillati</taxon>
        <taxon>Bacillota</taxon>
        <taxon>Bacilli</taxon>
        <taxon>Lactobacillales</taxon>
        <taxon>Enterococcaceae</taxon>
        <taxon>Enterococcus</taxon>
    </lineage>
</organism>
<comment type="caution">
    <text evidence="8">The sequence shown here is derived from an EMBL/GenBank/DDBJ whole genome shotgun (WGS) entry which is preliminary data.</text>
</comment>
<evidence type="ECO:0000256" key="1">
    <source>
        <dbReference type="ARBA" id="ARBA00011900"/>
    </source>
</evidence>
<dbReference type="SUPFAM" id="SSF53335">
    <property type="entry name" value="S-adenosyl-L-methionine-dependent methyltransferases"/>
    <property type="match status" value="1"/>
</dbReference>
<accession>A0A1L8QX76</accession>
<dbReference type="InterPro" id="IPR054520">
    <property type="entry name" value="M_Eco57I_C"/>
</dbReference>
<evidence type="ECO:0000313" key="9">
    <source>
        <dbReference type="Proteomes" id="UP000182149"/>
    </source>
</evidence>
<dbReference type="Pfam" id="PF22837">
    <property type="entry name" value="M_Eco57I_C"/>
    <property type="match status" value="1"/>
</dbReference>
<keyword evidence="4" id="KW-0949">S-adenosyl-L-methionine</keyword>
<keyword evidence="9" id="KW-1185">Reference proteome</keyword>
<dbReference type="RefSeq" id="WP_211272531.1">
    <property type="nucleotide sequence ID" value="NZ_JXKD01000001.1"/>
</dbReference>
<dbReference type="PANTHER" id="PTHR33841:SF1">
    <property type="entry name" value="DNA METHYLTRANSFERASE A"/>
    <property type="match status" value="1"/>
</dbReference>
<evidence type="ECO:0000256" key="5">
    <source>
        <dbReference type="ARBA" id="ARBA00047942"/>
    </source>
</evidence>
<dbReference type="Pfam" id="PF07669">
    <property type="entry name" value="Eco57I"/>
    <property type="match status" value="1"/>
</dbReference>
<dbReference type="InterPro" id="IPR029063">
    <property type="entry name" value="SAM-dependent_MTases_sf"/>
</dbReference>
<protein>
    <recommendedName>
        <fullName evidence="1">site-specific DNA-methyltransferase (adenine-specific)</fullName>
        <ecNumber evidence="1">2.1.1.72</ecNumber>
    </recommendedName>
</protein>
<dbReference type="STRING" id="328396.RU93_GL000031"/>
<dbReference type="GO" id="GO:0032259">
    <property type="term" value="P:methylation"/>
    <property type="evidence" value="ECO:0007669"/>
    <property type="project" value="UniProtKB-KW"/>
</dbReference>
<proteinExistence type="predicted"/>
<reference evidence="8 9" key="1">
    <citation type="submission" date="2014-12" db="EMBL/GenBank/DDBJ databases">
        <title>Draft genome sequences of 29 type strains of Enterococci.</title>
        <authorList>
            <person name="Zhong Z."/>
            <person name="Sun Z."/>
            <person name="Liu W."/>
            <person name="Zhang W."/>
            <person name="Zhang H."/>
        </authorList>
    </citation>
    <scope>NUCLEOTIDE SEQUENCE [LARGE SCALE GENOMIC DNA]</scope>
    <source>
        <strain evidence="8 9">DSM 17690</strain>
    </source>
</reference>
<evidence type="ECO:0000256" key="4">
    <source>
        <dbReference type="ARBA" id="ARBA00022691"/>
    </source>
</evidence>
<dbReference type="InterPro" id="IPR011639">
    <property type="entry name" value="MethylTrfase_TaqI-like_dom"/>
</dbReference>
<dbReference type="EMBL" id="JXKD01000001">
    <property type="protein sequence ID" value="OJG12101.1"/>
    <property type="molecule type" value="Genomic_DNA"/>
</dbReference>
<dbReference type="Proteomes" id="UP000182149">
    <property type="component" value="Unassembled WGS sequence"/>
</dbReference>
<feature type="domain" description="Type II methyltransferase M.Eco57I C-terminal" evidence="7">
    <location>
        <begin position="236"/>
        <end position="439"/>
    </location>
</feature>
<gene>
    <name evidence="8" type="ORF">RU93_GL000031</name>
</gene>
<dbReference type="GO" id="GO:0009007">
    <property type="term" value="F:site-specific DNA-methyltransferase (adenine-specific) activity"/>
    <property type="evidence" value="ECO:0007669"/>
    <property type="project" value="UniProtKB-EC"/>
</dbReference>
<evidence type="ECO:0000256" key="3">
    <source>
        <dbReference type="ARBA" id="ARBA00022679"/>
    </source>
</evidence>
<dbReference type="PRINTS" id="PR00507">
    <property type="entry name" value="N12N6MTFRASE"/>
</dbReference>
<keyword evidence="2" id="KW-0489">Methyltransferase</keyword>
<dbReference type="AlphaFoldDB" id="A0A1L8QX76"/>
<dbReference type="PROSITE" id="PS00092">
    <property type="entry name" value="N6_MTASE"/>
    <property type="match status" value="1"/>
</dbReference>
<evidence type="ECO:0000313" key="8">
    <source>
        <dbReference type="EMBL" id="OJG12101.1"/>
    </source>
</evidence>
<name>A0A1L8QX76_9ENTE</name>
<dbReference type="EC" id="2.1.1.72" evidence="1"/>
<dbReference type="InterPro" id="IPR050953">
    <property type="entry name" value="N4_N6_ade-DNA_methylase"/>
</dbReference>
<dbReference type="InterPro" id="IPR002052">
    <property type="entry name" value="DNA_methylase_N6_adenine_CS"/>
</dbReference>
<sequence length="488" mass="56353">MDLGQVFTNSIVAKYMASLFDLDKNDSILDPCFGDGAFLKACMYQGYNNISGYELDENLFNEVRTVYPTLNLFNKDFLSLNSDMKFDGVIMNPPYIRQEKIDDLKQYGVTKEILRKNRIYETLPKTANLYMYFILKAIELLKNNGQLVVIFPSSWLKTRSGKGFEKTLYSQCTMKQQIHVSGEVFEKEALVDVVILHLLKGKTSVVPQFRNLEIRSGELIDKKLLPVEKKDLNFSTDFSKYAQVRRGLTTGFNAMFINPGFKENVSKEKLVPIISSPKSIKGFSTETAEVDMLLSLSIDDKLNDEVNDYLTNWKESILEESSPKTLYEKIQQGSPWYTIKPIDSKGILFSYFVRNDMKFIDNEKGTLVRDNFYVIYPKIDKTLLFGLLNNYYTYFQLEKSGKKYGAGLLKLQRYDIEDLMFPDISLISQHDKEEICKLSEKLLFGNDISYIRKITSIISSYSTMSYEEITDQFTELKKHRLEGYTNGN</sequence>
<comment type="catalytic activity">
    <reaction evidence="5">
        <text>a 2'-deoxyadenosine in DNA + S-adenosyl-L-methionine = an N(6)-methyl-2'-deoxyadenosine in DNA + S-adenosyl-L-homocysteine + H(+)</text>
        <dbReference type="Rhea" id="RHEA:15197"/>
        <dbReference type="Rhea" id="RHEA-COMP:12418"/>
        <dbReference type="Rhea" id="RHEA-COMP:12419"/>
        <dbReference type="ChEBI" id="CHEBI:15378"/>
        <dbReference type="ChEBI" id="CHEBI:57856"/>
        <dbReference type="ChEBI" id="CHEBI:59789"/>
        <dbReference type="ChEBI" id="CHEBI:90615"/>
        <dbReference type="ChEBI" id="CHEBI:90616"/>
        <dbReference type="EC" id="2.1.1.72"/>
    </reaction>
</comment>
<dbReference type="Gene3D" id="3.40.50.150">
    <property type="entry name" value="Vaccinia Virus protein VP39"/>
    <property type="match status" value="1"/>
</dbReference>